<organism evidence="4 5">
    <name type="scientific">Geodermatophilus ruber</name>
    <dbReference type="NCBI Taxonomy" id="504800"/>
    <lineage>
        <taxon>Bacteria</taxon>
        <taxon>Bacillati</taxon>
        <taxon>Actinomycetota</taxon>
        <taxon>Actinomycetes</taxon>
        <taxon>Geodermatophilales</taxon>
        <taxon>Geodermatophilaceae</taxon>
        <taxon>Geodermatophilus</taxon>
    </lineage>
</organism>
<dbReference type="Gene3D" id="3.30.360.10">
    <property type="entry name" value="Dihydrodipicolinate Reductase, domain 2"/>
    <property type="match status" value="1"/>
</dbReference>
<dbReference type="InterPro" id="IPR000683">
    <property type="entry name" value="Gfo/Idh/MocA-like_OxRdtase_N"/>
</dbReference>
<dbReference type="InterPro" id="IPR051450">
    <property type="entry name" value="Gfo/Idh/MocA_Oxidoreductases"/>
</dbReference>
<dbReference type="EMBL" id="FOSW01000021">
    <property type="protein sequence ID" value="SFL88077.1"/>
    <property type="molecule type" value="Genomic_DNA"/>
</dbReference>
<evidence type="ECO:0000256" key="1">
    <source>
        <dbReference type="SAM" id="MobiDB-lite"/>
    </source>
</evidence>
<dbReference type="SUPFAM" id="SSF55347">
    <property type="entry name" value="Glyceraldehyde-3-phosphate dehydrogenase-like, C-terminal domain"/>
    <property type="match status" value="1"/>
</dbReference>
<dbReference type="Gene3D" id="3.40.50.720">
    <property type="entry name" value="NAD(P)-binding Rossmann-like Domain"/>
    <property type="match status" value="1"/>
</dbReference>
<dbReference type="Pfam" id="PF01408">
    <property type="entry name" value="GFO_IDH_MocA"/>
    <property type="match status" value="1"/>
</dbReference>
<dbReference type="Proteomes" id="UP000199152">
    <property type="component" value="Unassembled WGS sequence"/>
</dbReference>
<protein>
    <submittedName>
        <fullName evidence="4">Predicted dehydrogenase</fullName>
    </submittedName>
</protein>
<dbReference type="SUPFAM" id="SSF51735">
    <property type="entry name" value="NAD(P)-binding Rossmann-fold domains"/>
    <property type="match status" value="1"/>
</dbReference>
<evidence type="ECO:0000313" key="5">
    <source>
        <dbReference type="Proteomes" id="UP000199152"/>
    </source>
</evidence>
<gene>
    <name evidence="4" type="ORF">SAMN04488085_1212</name>
</gene>
<reference evidence="4 5" key="1">
    <citation type="submission" date="2016-10" db="EMBL/GenBank/DDBJ databases">
        <authorList>
            <person name="de Groot N.N."/>
        </authorList>
    </citation>
    <scope>NUCLEOTIDE SEQUENCE [LARGE SCALE GENOMIC DNA]</scope>
    <source>
        <strain evidence="4 5">DSM 45317</strain>
    </source>
</reference>
<keyword evidence="5" id="KW-1185">Reference proteome</keyword>
<feature type="domain" description="Gfo/Idh/MocA-like oxidoreductase N-terminal" evidence="2">
    <location>
        <begin position="19"/>
        <end position="134"/>
    </location>
</feature>
<dbReference type="GO" id="GO:0000166">
    <property type="term" value="F:nucleotide binding"/>
    <property type="evidence" value="ECO:0007669"/>
    <property type="project" value="InterPro"/>
</dbReference>
<dbReference type="STRING" id="504800.SAMN04488085_1212"/>
<feature type="region of interest" description="Disordered" evidence="1">
    <location>
        <begin position="350"/>
        <end position="384"/>
    </location>
</feature>
<proteinExistence type="predicted"/>
<dbReference type="AlphaFoldDB" id="A0A1I4LBS7"/>
<dbReference type="PANTHER" id="PTHR43377">
    <property type="entry name" value="BILIVERDIN REDUCTASE A"/>
    <property type="match status" value="1"/>
</dbReference>
<evidence type="ECO:0000259" key="2">
    <source>
        <dbReference type="Pfam" id="PF01408"/>
    </source>
</evidence>
<dbReference type="RefSeq" id="WP_091329760.1">
    <property type="nucleotide sequence ID" value="NZ_FOSW01000021.1"/>
</dbReference>
<dbReference type="PANTHER" id="PTHR43377:SF6">
    <property type="entry name" value="GFO_IDH_MOCA-LIKE OXIDOREDUCTASE N-TERMINAL DOMAIN-CONTAINING PROTEIN"/>
    <property type="match status" value="1"/>
</dbReference>
<evidence type="ECO:0000313" key="4">
    <source>
        <dbReference type="EMBL" id="SFL88077.1"/>
    </source>
</evidence>
<dbReference type="Pfam" id="PF22725">
    <property type="entry name" value="GFO_IDH_MocA_C3"/>
    <property type="match status" value="1"/>
</dbReference>
<dbReference type="InterPro" id="IPR036291">
    <property type="entry name" value="NAD(P)-bd_dom_sf"/>
</dbReference>
<dbReference type="InterPro" id="IPR055170">
    <property type="entry name" value="GFO_IDH_MocA-like_dom"/>
</dbReference>
<accession>A0A1I4LBS7</accession>
<dbReference type="InParanoid" id="A0A1I4LBS7"/>
<sequence>MSPQHAPSTAATHYPPCDRVAVVGYGYWGSKHVRVLSSIPGVEVTIVDGHTPRLADAAAHHPAARLATHLDHVLDDIDAVVIATPPGSHAAIAHRALGAGKHTLVEKPFTTSVEDGERLVRMAREQDVRLMVGHTFEYNPAVRKLRELVRSGALGQILYVDTARLSLGRYQSDVNVIWDLAPHDISIVSYVLDEMPSSTAVWAHSHITSQHPDVAHLRFDFCRSHTRAYVHVSWLTPNKVRQVTVVGEKKMAVYDDMSDNERIRIYDIGVDVEAIEGPPQTQALPVSYRTGDIVSPYIAFEEPLLVQDQHFLTCVRTGATPDTPGERGLDVVRVLAATDRALQAAGREVLAPTGSSDGLPDVATTGDRRVPDRPAPLTPSPIAS</sequence>
<feature type="compositionally biased region" description="Pro residues" evidence="1">
    <location>
        <begin position="373"/>
        <end position="384"/>
    </location>
</feature>
<dbReference type="OrthoDB" id="3251785at2"/>
<name>A0A1I4LBS7_9ACTN</name>
<evidence type="ECO:0000259" key="3">
    <source>
        <dbReference type="Pfam" id="PF22725"/>
    </source>
</evidence>
<feature type="domain" description="GFO/IDH/MocA-like oxidoreductase" evidence="3">
    <location>
        <begin position="142"/>
        <end position="252"/>
    </location>
</feature>